<keyword evidence="3" id="KW-1185">Reference proteome</keyword>
<dbReference type="Pfam" id="PF06094">
    <property type="entry name" value="GGACT"/>
    <property type="match status" value="1"/>
</dbReference>
<sequence>MRLRVYRGGCSFGTGEVVTRRILPDLTGFGYPIGTSAGKRVYDGIRSLHRFRPLALGRQLGHTCRMADPRHPAFFGYGSLVNRATHDYAPGEPALLRGWRRTWRHTRLRPWPYLSAEPAESEIEGLVAAVPGDDWALLDQREAAYRRHTLAHEHITSSPGWADRVEIYAVDEVNAAKAAVHPILLSYLDTVVQGFLREFGEAGVARFFATTTSWTALLDDREEPIYSRHQRATASERALTDGHAEALGLARRRG</sequence>
<proteinExistence type="predicted"/>
<dbReference type="Proteomes" id="UP000244924">
    <property type="component" value="Unassembled WGS sequence"/>
</dbReference>
<protein>
    <recommendedName>
        <fullName evidence="1">Gamma-glutamylcyclotransferase AIG2-like domain-containing protein</fullName>
    </recommendedName>
</protein>
<dbReference type="EMBL" id="OMOQ01000001">
    <property type="protein sequence ID" value="SPH16791.1"/>
    <property type="molecule type" value="Genomic_DNA"/>
</dbReference>
<dbReference type="CDD" id="cd06661">
    <property type="entry name" value="GGCT_like"/>
    <property type="match status" value="1"/>
</dbReference>
<organism evidence="2 3">
    <name type="scientific">Albidovulum aquaemixtae</name>
    <dbReference type="NCBI Taxonomy" id="1542388"/>
    <lineage>
        <taxon>Bacteria</taxon>
        <taxon>Pseudomonadati</taxon>
        <taxon>Pseudomonadota</taxon>
        <taxon>Alphaproteobacteria</taxon>
        <taxon>Rhodobacterales</taxon>
        <taxon>Paracoccaceae</taxon>
        <taxon>Albidovulum</taxon>
    </lineage>
</organism>
<evidence type="ECO:0000313" key="3">
    <source>
        <dbReference type="Proteomes" id="UP000244924"/>
    </source>
</evidence>
<dbReference type="AlphaFoldDB" id="A0A2R8B2E4"/>
<dbReference type="SUPFAM" id="SSF110857">
    <property type="entry name" value="Gamma-glutamyl cyclotransferase-like"/>
    <property type="match status" value="1"/>
</dbReference>
<name>A0A2R8B2E4_9RHOB</name>
<evidence type="ECO:0000313" key="2">
    <source>
        <dbReference type="EMBL" id="SPH16791.1"/>
    </source>
</evidence>
<dbReference type="InterPro" id="IPR036568">
    <property type="entry name" value="GGCT-like_sf"/>
</dbReference>
<accession>A0A2R8B2E4</accession>
<dbReference type="Gene3D" id="3.10.490.10">
    <property type="entry name" value="Gamma-glutamyl cyclotransferase-like"/>
    <property type="match status" value="1"/>
</dbReference>
<feature type="domain" description="Gamma-glutamylcyclotransferase AIG2-like" evidence="1">
    <location>
        <begin position="75"/>
        <end position="172"/>
    </location>
</feature>
<evidence type="ECO:0000259" key="1">
    <source>
        <dbReference type="Pfam" id="PF06094"/>
    </source>
</evidence>
<dbReference type="InterPro" id="IPR013024">
    <property type="entry name" value="GGCT-like"/>
</dbReference>
<dbReference type="InterPro" id="IPR009288">
    <property type="entry name" value="AIG2-like_dom"/>
</dbReference>
<gene>
    <name evidence="2" type="ORF">DEA8626_00303</name>
</gene>
<reference evidence="2 3" key="1">
    <citation type="submission" date="2018-03" db="EMBL/GenBank/DDBJ databases">
        <authorList>
            <person name="Keele B.F."/>
        </authorList>
    </citation>
    <scope>NUCLEOTIDE SEQUENCE [LARGE SCALE GENOMIC DNA]</scope>
    <source>
        <strain evidence="2 3">CECT 8626</strain>
    </source>
</reference>